<feature type="compositionally biased region" description="Acidic residues" evidence="1">
    <location>
        <begin position="75"/>
        <end position="89"/>
    </location>
</feature>
<feature type="region of interest" description="Disordered" evidence="1">
    <location>
        <begin position="44"/>
        <end position="162"/>
    </location>
</feature>
<feature type="compositionally biased region" description="Basic and acidic residues" evidence="1">
    <location>
        <begin position="126"/>
        <end position="138"/>
    </location>
</feature>
<dbReference type="AlphaFoldDB" id="F0QQ31"/>
<evidence type="ECO:0000313" key="4">
    <source>
        <dbReference type="Proteomes" id="UP000007484"/>
    </source>
</evidence>
<dbReference type="Proteomes" id="UP000007484">
    <property type="component" value="Chromosome"/>
</dbReference>
<gene>
    <name evidence="3" type="ordered locus">MSU_0057</name>
</gene>
<dbReference type="RefSeq" id="WP_013609581.1">
    <property type="nucleotide sequence ID" value="NC_015155.1"/>
</dbReference>
<feature type="transmembrane region" description="Helical" evidence="2">
    <location>
        <begin position="12"/>
        <end position="34"/>
    </location>
</feature>
<evidence type="ECO:0000313" key="3">
    <source>
        <dbReference type="EMBL" id="ADX97601.1"/>
    </source>
</evidence>
<evidence type="ECO:0000256" key="1">
    <source>
        <dbReference type="SAM" id="MobiDB-lite"/>
    </source>
</evidence>
<keyword evidence="2" id="KW-0812">Transmembrane</keyword>
<reference evidence="3 4" key="1">
    <citation type="journal article" date="2011" name="J. Bacteriol.">
        <title>Complete genome sequences of two hemotropic Mycoplasmas, Mycoplasma haemofelis strain Ohio2 and Mycoplasma suis strain Illinois.</title>
        <authorList>
            <person name="Messick J.B."/>
            <person name="Santos A.P."/>
            <person name="Guimaraes A.M."/>
        </authorList>
    </citation>
    <scope>NUCLEOTIDE SEQUENCE [LARGE SCALE GENOMIC DNA]</scope>
    <source>
        <strain evidence="3 4">Illinois</strain>
    </source>
</reference>
<keyword evidence="2" id="KW-0472">Membrane</keyword>
<dbReference type="HOGENOM" id="CLU_071552_0_0_14"/>
<proteinExistence type="predicted"/>
<dbReference type="EMBL" id="CP002525">
    <property type="protein sequence ID" value="ADX97601.1"/>
    <property type="molecule type" value="Genomic_DNA"/>
</dbReference>
<feature type="compositionally biased region" description="Basic and acidic residues" evidence="1">
    <location>
        <begin position="105"/>
        <end position="117"/>
    </location>
</feature>
<protein>
    <submittedName>
        <fullName evidence="3">Uncharacterized protein</fullName>
    </submittedName>
</protein>
<sequence length="316" mass="35253">MALLGLSSKVFYSIIIGVLGSGAIAGSVFASNVLGETNNNNLLVVEGDNDGNSGEKVPPTLPPPPPEIPSLGDKDDTDLEDLEKEDLDEKPESNNDPANQVSSDSSKKSVDSGRKESQQQFLISSEVREESDKGEDLQLKNYSSDSEDISESEESKNKRYDEERLREGIVLETLWIFKTGGGSSEENRSCTLLKKGESKKIPNIIEKQEEEEETGKSCDDYDAVTSQWSDEKRIDDKIEGFWVRGENQLVKELIKENWGDRDLFKISGFAEKEKTLPENISDNLGELFKETTTCSTRILQEQNWIELSCLINSINQ</sequence>
<feature type="compositionally biased region" description="Basic and acidic residues" evidence="1">
    <location>
        <begin position="153"/>
        <end position="162"/>
    </location>
</feature>
<evidence type="ECO:0000256" key="2">
    <source>
        <dbReference type="SAM" id="Phobius"/>
    </source>
</evidence>
<accession>F0QQ31</accession>
<keyword evidence="2" id="KW-1133">Transmembrane helix</keyword>
<dbReference type="KEGG" id="mss:MSU_0057"/>
<keyword evidence="4" id="KW-1185">Reference proteome</keyword>
<feature type="compositionally biased region" description="Pro residues" evidence="1">
    <location>
        <begin position="59"/>
        <end position="68"/>
    </location>
</feature>
<dbReference type="STRING" id="768700.MSU_0057"/>
<organism evidence="3 4">
    <name type="scientific">Mycoplasma suis (strain Illinois)</name>
    <dbReference type="NCBI Taxonomy" id="768700"/>
    <lineage>
        <taxon>Bacteria</taxon>
        <taxon>Bacillati</taxon>
        <taxon>Mycoplasmatota</taxon>
        <taxon>Mollicutes</taxon>
        <taxon>Mycoplasmataceae</taxon>
        <taxon>Mycoplasma</taxon>
    </lineage>
</organism>
<name>F0QQ31_MYCSL</name>